<gene>
    <name evidence="8" type="ORF">MNOR_LOCUS5963</name>
</gene>
<protein>
    <recommendedName>
        <fullName evidence="3">Transmembrane protein 19</fullName>
    </recommendedName>
</protein>
<keyword evidence="5 7" id="KW-1133">Transmembrane helix</keyword>
<accession>A0AAV2PZ22</accession>
<evidence type="ECO:0000256" key="5">
    <source>
        <dbReference type="ARBA" id="ARBA00022989"/>
    </source>
</evidence>
<organism evidence="8 9">
    <name type="scientific">Meganyctiphanes norvegica</name>
    <name type="common">Northern krill</name>
    <name type="synonym">Thysanopoda norvegica</name>
    <dbReference type="NCBI Taxonomy" id="48144"/>
    <lineage>
        <taxon>Eukaryota</taxon>
        <taxon>Metazoa</taxon>
        <taxon>Ecdysozoa</taxon>
        <taxon>Arthropoda</taxon>
        <taxon>Crustacea</taxon>
        <taxon>Multicrustacea</taxon>
        <taxon>Malacostraca</taxon>
        <taxon>Eumalacostraca</taxon>
        <taxon>Eucarida</taxon>
        <taxon>Euphausiacea</taxon>
        <taxon>Euphausiidae</taxon>
        <taxon>Meganyctiphanes</taxon>
    </lineage>
</organism>
<evidence type="ECO:0000256" key="1">
    <source>
        <dbReference type="ARBA" id="ARBA00004141"/>
    </source>
</evidence>
<dbReference type="InterPro" id="IPR002794">
    <property type="entry name" value="DUF92_TMEM19"/>
</dbReference>
<evidence type="ECO:0000313" key="8">
    <source>
        <dbReference type="EMBL" id="CAL4066716.1"/>
    </source>
</evidence>
<comment type="caution">
    <text evidence="8">The sequence shown here is derived from an EMBL/GenBank/DDBJ whole genome shotgun (WGS) entry which is preliminary data.</text>
</comment>
<dbReference type="EMBL" id="CAXKWB010002374">
    <property type="protein sequence ID" value="CAL4066716.1"/>
    <property type="molecule type" value="Genomic_DNA"/>
</dbReference>
<keyword evidence="6 7" id="KW-0472">Membrane</keyword>
<dbReference type="AlphaFoldDB" id="A0AAV2PZ22"/>
<dbReference type="Pfam" id="PF01940">
    <property type="entry name" value="DUF92"/>
    <property type="match status" value="1"/>
</dbReference>
<dbReference type="Proteomes" id="UP001497623">
    <property type="component" value="Unassembled WGS sequence"/>
</dbReference>
<keyword evidence="9" id="KW-1185">Reference proteome</keyword>
<feature type="transmembrane region" description="Helical" evidence="7">
    <location>
        <begin position="15"/>
        <end position="35"/>
    </location>
</feature>
<proteinExistence type="inferred from homology"/>
<keyword evidence="4 7" id="KW-0812">Transmembrane</keyword>
<evidence type="ECO:0000313" key="9">
    <source>
        <dbReference type="Proteomes" id="UP001497623"/>
    </source>
</evidence>
<comment type="subcellular location">
    <subcellularLocation>
        <location evidence="1">Membrane</location>
        <topology evidence="1">Multi-pass membrane protein</topology>
    </subcellularLocation>
</comment>
<evidence type="ECO:0000256" key="2">
    <source>
        <dbReference type="ARBA" id="ARBA00009012"/>
    </source>
</evidence>
<sequence>MNGPRVQPAQWSRDALMLFLYCLPASLILWLVNTLRVNTLGGEVVEPMRWLGATCVPILVAWWGLKKRSLSLSGAFSGLFVGFILTVSSYVFMANLLVFFVTSSRATKYKAAQKKKLEMEFKEGGQRNWVQIICNGGVASFLAWLYIVDCGCGEHPIDLVYNYRCSWLAVAVLGMIKR</sequence>
<comment type="similarity">
    <text evidence="2">Belongs to the TMEM19 family.</text>
</comment>
<dbReference type="PANTHER" id="PTHR13353:SF5">
    <property type="entry name" value="TRANSMEMBRANE PROTEIN 19"/>
    <property type="match status" value="1"/>
</dbReference>
<evidence type="ECO:0000256" key="3">
    <source>
        <dbReference type="ARBA" id="ARBA00014258"/>
    </source>
</evidence>
<reference evidence="8 9" key="1">
    <citation type="submission" date="2024-05" db="EMBL/GenBank/DDBJ databases">
        <authorList>
            <person name="Wallberg A."/>
        </authorList>
    </citation>
    <scope>NUCLEOTIDE SEQUENCE [LARGE SCALE GENOMIC DNA]</scope>
</reference>
<feature type="transmembrane region" description="Helical" evidence="7">
    <location>
        <begin position="47"/>
        <end position="65"/>
    </location>
</feature>
<evidence type="ECO:0000256" key="6">
    <source>
        <dbReference type="ARBA" id="ARBA00023136"/>
    </source>
</evidence>
<dbReference type="GO" id="GO:0016020">
    <property type="term" value="C:membrane"/>
    <property type="evidence" value="ECO:0007669"/>
    <property type="project" value="UniProtKB-SubCell"/>
</dbReference>
<evidence type="ECO:0000256" key="7">
    <source>
        <dbReference type="SAM" id="Phobius"/>
    </source>
</evidence>
<feature type="transmembrane region" description="Helical" evidence="7">
    <location>
        <begin position="77"/>
        <end position="101"/>
    </location>
</feature>
<name>A0AAV2PZ22_MEGNR</name>
<dbReference type="PANTHER" id="PTHR13353">
    <property type="entry name" value="TRANSMEMBRANE PROTEIN 19"/>
    <property type="match status" value="1"/>
</dbReference>
<evidence type="ECO:0000256" key="4">
    <source>
        <dbReference type="ARBA" id="ARBA00022692"/>
    </source>
</evidence>